<dbReference type="Proteomes" id="UP000028602">
    <property type="component" value="Unassembled WGS sequence"/>
</dbReference>
<dbReference type="eggNOG" id="COG4253">
    <property type="taxonomic scope" value="Bacteria"/>
</dbReference>
<protein>
    <submittedName>
        <fullName evidence="1">Putative Vgr family protein</fullName>
    </submittedName>
</protein>
<keyword evidence="2" id="KW-1185">Reference proteome</keyword>
<dbReference type="RefSeq" id="WP_029990622.1">
    <property type="nucleotide sequence ID" value="NZ_ATMJ01000029.1"/>
</dbReference>
<dbReference type="EMBL" id="JMPR01000003">
    <property type="protein sequence ID" value="KFD22735.1"/>
    <property type="molecule type" value="Genomic_DNA"/>
</dbReference>
<accession>A0A085JQI9</accession>
<evidence type="ECO:0000313" key="1">
    <source>
        <dbReference type="EMBL" id="KFD22735.1"/>
    </source>
</evidence>
<evidence type="ECO:0000313" key="2">
    <source>
        <dbReference type="Proteomes" id="UP000028602"/>
    </source>
</evidence>
<dbReference type="AlphaFoldDB" id="A0A085JQI9"/>
<organism evidence="1 2">
    <name type="scientific">Tatumella ptyseos ATCC 33301</name>
    <dbReference type="NCBI Taxonomy" id="1005995"/>
    <lineage>
        <taxon>Bacteria</taxon>
        <taxon>Pseudomonadati</taxon>
        <taxon>Pseudomonadota</taxon>
        <taxon>Gammaproteobacteria</taxon>
        <taxon>Enterobacterales</taxon>
        <taxon>Erwiniaceae</taxon>
        <taxon>Tatumella</taxon>
    </lineage>
</organism>
<name>A0A085JQI9_9GAMM</name>
<dbReference type="OrthoDB" id="8686772at2"/>
<comment type="caution">
    <text evidence="1">The sequence shown here is derived from an EMBL/GenBank/DDBJ whole genome shotgun (WGS) entry which is preliminary data.</text>
</comment>
<reference evidence="1 2" key="1">
    <citation type="submission" date="2014-05" db="EMBL/GenBank/DDBJ databases">
        <title>ATOL: Assembling a taxonomically balanced genome-scale reconstruction of the evolutionary history of the Enterobacteriaceae.</title>
        <authorList>
            <person name="Plunkett G.III."/>
            <person name="Neeno-Eckwall E.C."/>
            <person name="Glasner J.D."/>
            <person name="Perna N.T."/>
        </authorList>
    </citation>
    <scope>NUCLEOTIDE SEQUENCE [LARGE SCALE GENOMIC DNA]</scope>
    <source>
        <strain evidence="1 2">ATCC 33301</strain>
    </source>
</reference>
<sequence length="179" mass="20718">MGTQENDSRKLTLGEISLAKSVFKNSVNYSDIKIHKGSYLPFNLQNENTAMTPNGDMYFMPTHYRMDFSQATPSYQHWFIHEMTHVWQYQLGLNVRMRGIMSWAAAYHYSLPGNKLIPDYNMEAQASLIADYFWLLKFGLCGFDKVSNFQGIRGPNLLKRYEWVLRGFLNNPSAKGNLP</sequence>
<gene>
    <name evidence="1" type="ORF">GTPT_0024</name>
</gene>
<proteinExistence type="predicted"/>